<name>A0A7S4LFL6_9EUGL</name>
<dbReference type="EMBL" id="HBJA01108400">
    <property type="protein sequence ID" value="CAE0826183.1"/>
    <property type="molecule type" value="Transcribed_RNA"/>
</dbReference>
<evidence type="ECO:0000313" key="1">
    <source>
        <dbReference type="EMBL" id="CAE0826183.1"/>
    </source>
</evidence>
<protein>
    <submittedName>
        <fullName evidence="1">Uncharacterized protein</fullName>
    </submittedName>
</protein>
<organism evidence="1">
    <name type="scientific">Eutreptiella gymnastica</name>
    <dbReference type="NCBI Taxonomy" id="73025"/>
    <lineage>
        <taxon>Eukaryota</taxon>
        <taxon>Discoba</taxon>
        <taxon>Euglenozoa</taxon>
        <taxon>Euglenida</taxon>
        <taxon>Spirocuta</taxon>
        <taxon>Euglenophyceae</taxon>
        <taxon>Eutreptiales</taxon>
        <taxon>Eutreptiaceae</taxon>
        <taxon>Eutreptiella</taxon>
    </lineage>
</organism>
<sequence length="136" mass="15294">MTSMFTTNKIKFLPTETKSLDGPSCGPMLTITAVVHHVTVPSAATIRPGPIRCITMRWNWLRVPRDAMQLRPYNMPCHVPRCMPLCKRLFLPLRAYLYGEPSVTLYVLPPSDTQHPRTGPPSRFSGPFSHALLPLP</sequence>
<dbReference type="AlphaFoldDB" id="A0A7S4LFL6"/>
<proteinExistence type="predicted"/>
<reference evidence="1" key="1">
    <citation type="submission" date="2021-01" db="EMBL/GenBank/DDBJ databases">
        <authorList>
            <person name="Corre E."/>
            <person name="Pelletier E."/>
            <person name="Niang G."/>
            <person name="Scheremetjew M."/>
            <person name="Finn R."/>
            <person name="Kale V."/>
            <person name="Holt S."/>
            <person name="Cochrane G."/>
            <person name="Meng A."/>
            <person name="Brown T."/>
            <person name="Cohen L."/>
        </authorList>
    </citation>
    <scope>NUCLEOTIDE SEQUENCE</scope>
    <source>
        <strain evidence="1">CCMP1594</strain>
    </source>
</reference>
<gene>
    <name evidence="1" type="ORF">EGYM00163_LOCUS37435</name>
</gene>
<accession>A0A7S4LFL6</accession>